<comment type="similarity">
    <text evidence="4">Belongs to the CAF1 family.</text>
</comment>
<evidence type="ECO:0000256" key="3">
    <source>
        <dbReference type="ARBA" id="ARBA00004496"/>
    </source>
</evidence>
<keyword evidence="9" id="KW-0479">Metal-binding</keyword>
<reference evidence="17 18" key="1">
    <citation type="journal article" date="2024" name="Nat. Commun.">
        <title>Phylogenomics reveals the evolutionary origins of lichenization in chlorophyte algae.</title>
        <authorList>
            <person name="Puginier C."/>
            <person name="Libourel C."/>
            <person name="Otte J."/>
            <person name="Skaloud P."/>
            <person name="Haon M."/>
            <person name="Grisel S."/>
            <person name="Petersen M."/>
            <person name="Berrin J.G."/>
            <person name="Delaux P.M."/>
            <person name="Dal Grande F."/>
            <person name="Keller J."/>
        </authorList>
    </citation>
    <scope>NUCLEOTIDE SEQUENCE [LARGE SCALE GENOMIC DNA]</scope>
    <source>
        <strain evidence="17 18">SAG 2036</strain>
    </source>
</reference>
<dbReference type="GO" id="GO:0005634">
    <property type="term" value="C:nucleus"/>
    <property type="evidence" value="ECO:0007669"/>
    <property type="project" value="UniProtKB-SubCell"/>
</dbReference>
<proteinExistence type="inferred from homology"/>
<evidence type="ECO:0000256" key="5">
    <source>
        <dbReference type="ARBA" id="ARBA00011757"/>
    </source>
</evidence>
<dbReference type="InterPro" id="IPR039637">
    <property type="entry name" value="CNOT7/CNOT8/Pop2"/>
</dbReference>
<keyword evidence="11" id="KW-0269">Exonuclease</keyword>
<keyword evidence="15" id="KW-0539">Nucleus</keyword>
<comment type="function">
    <text evidence="16">Ubiquitous transcription factor required for a diverse set of processes. It is a component of the CCR4 complex involved in the control of gene expression.</text>
</comment>
<dbReference type="GO" id="GO:0005737">
    <property type="term" value="C:cytoplasm"/>
    <property type="evidence" value="ECO:0007669"/>
    <property type="project" value="UniProtKB-SubCell"/>
</dbReference>
<dbReference type="InterPro" id="IPR012337">
    <property type="entry name" value="RNaseH-like_sf"/>
</dbReference>
<keyword evidence="13" id="KW-0805">Transcription regulation</keyword>
<evidence type="ECO:0000256" key="7">
    <source>
        <dbReference type="ARBA" id="ARBA00022490"/>
    </source>
</evidence>
<keyword evidence="18" id="KW-1185">Reference proteome</keyword>
<evidence type="ECO:0000313" key="18">
    <source>
        <dbReference type="Proteomes" id="UP001465755"/>
    </source>
</evidence>
<evidence type="ECO:0000256" key="1">
    <source>
        <dbReference type="ARBA" id="ARBA00001663"/>
    </source>
</evidence>
<evidence type="ECO:0000256" key="16">
    <source>
        <dbReference type="ARBA" id="ARBA00025148"/>
    </source>
</evidence>
<evidence type="ECO:0000256" key="2">
    <source>
        <dbReference type="ARBA" id="ARBA00004123"/>
    </source>
</evidence>
<keyword evidence="12" id="KW-0694">RNA-binding</keyword>
<evidence type="ECO:0000256" key="6">
    <source>
        <dbReference type="ARBA" id="ARBA00012161"/>
    </source>
</evidence>
<dbReference type="Pfam" id="PF04857">
    <property type="entry name" value="CAF1"/>
    <property type="match status" value="2"/>
</dbReference>
<dbReference type="FunFam" id="3.30.420.10:FF:000027">
    <property type="entry name" value="Putative CCR4-associated factor 1 7"/>
    <property type="match status" value="1"/>
</dbReference>
<comment type="subunit">
    <text evidence="5">Component of the CCR4-NOT complex, at least composed of CRR4 and CAF1 proteins.</text>
</comment>
<evidence type="ECO:0000256" key="10">
    <source>
        <dbReference type="ARBA" id="ARBA00022801"/>
    </source>
</evidence>
<dbReference type="EMBL" id="JALJOQ010000012">
    <property type="protein sequence ID" value="KAK9811010.1"/>
    <property type="molecule type" value="Genomic_DNA"/>
</dbReference>
<keyword evidence="7" id="KW-0963">Cytoplasm</keyword>
<dbReference type="PANTHER" id="PTHR10797">
    <property type="entry name" value="CCR4-NOT TRANSCRIPTION COMPLEX SUBUNIT"/>
    <property type="match status" value="1"/>
</dbReference>
<dbReference type="GO" id="GO:0006952">
    <property type="term" value="P:defense response"/>
    <property type="evidence" value="ECO:0007669"/>
    <property type="project" value="UniProtKB-ARBA"/>
</dbReference>
<dbReference type="GO" id="GO:0030014">
    <property type="term" value="C:CCR4-NOT complex"/>
    <property type="evidence" value="ECO:0007669"/>
    <property type="project" value="InterPro"/>
</dbReference>
<dbReference type="GO" id="GO:0003723">
    <property type="term" value="F:RNA binding"/>
    <property type="evidence" value="ECO:0007669"/>
    <property type="project" value="UniProtKB-KW"/>
</dbReference>
<evidence type="ECO:0000256" key="12">
    <source>
        <dbReference type="ARBA" id="ARBA00022884"/>
    </source>
</evidence>
<evidence type="ECO:0000256" key="11">
    <source>
        <dbReference type="ARBA" id="ARBA00022839"/>
    </source>
</evidence>
<sequence>MVVEGLTCQTPSGETLRVREVWQDNLAEEMELIRNIVDDYPFLAMDTEFPGVVARPVGHFKNSGEYHYQTLRCNVDMLKLIQLGMTFVNAEGKLPSCSGELSVWQFNFRHFKLSDDMYAQDSIELLKQSGIDFAQNEKRGIDVNQFGELLMTSGIVLNDEVRWITFHSGYDFGYLLKVLTCQALPTTEVDFFATMRVYFPIVYDIKYLMKFCTNLHGGLNKLAETLEVERLGPQHQAGSDSLLTASTFLKLKELFFTASDAVTKHQGILYGLSSDGTNEIVVNHEG</sequence>
<organism evidence="17 18">
    <name type="scientific">Symbiochloris irregularis</name>
    <dbReference type="NCBI Taxonomy" id="706552"/>
    <lineage>
        <taxon>Eukaryota</taxon>
        <taxon>Viridiplantae</taxon>
        <taxon>Chlorophyta</taxon>
        <taxon>core chlorophytes</taxon>
        <taxon>Trebouxiophyceae</taxon>
        <taxon>Trebouxiales</taxon>
        <taxon>Trebouxiaceae</taxon>
        <taxon>Symbiochloris</taxon>
    </lineage>
</organism>
<accession>A0AAW1PRE1</accession>
<evidence type="ECO:0000256" key="13">
    <source>
        <dbReference type="ARBA" id="ARBA00023015"/>
    </source>
</evidence>
<dbReference type="GO" id="GO:0000289">
    <property type="term" value="P:nuclear-transcribed mRNA poly(A) tail shortening"/>
    <property type="evidence" value="ECO:0007669"/>
    <property type="project" value="UniProtKB-ARBA"/>
</dbReference>
<dbReference type="InterPro" id="IPR036397">
    <property type="entry name" value="RNaseH_sf"/>
</dbReference>
<dbReference type="Proteomes" id="UP001465755">
    <property type="component" value="Unassembled WGS sequence"/>
</dbReference>
<evidence type="ECO:0000256" key="14">
    <source>
        <dbReference type="ARBA" id="ARBA00023163"/>
    </source>
</evidence>
<protein>
    <recommendedName>
        <fullName evidence="6">poly(A)-specific ribonuclease</fullName>
        <ecNumber evidence="6">3.1.13.4</ecNumber>
    </recommendedName>
</protein>
<keyword evidence="10" id="KW-0378">Hydrolase</keyword>
<evidence type="ECO:0000313" key="17">
    <source>
        <dbReference type="EMBL" id="KAK9811010.1"/>
    </source>
</evidence>
<dbReference type="EC" id="3.1.13.4" evidence="6"/>
<name>A0AAW1PRE1_9CHLO</name>
<comment type="caution">
    <text evidence="17">The sequence shown here is derived from an EMBL/GenBank/DDBJ whole genome shotgun (WGS) entry which is preliminary data.</text>
</comment>
<dbReference type="GO" id="GO:0046872">
    <property type="term" value="F:metal ion binding"/>
    <property type="evidence" value="ECO:0007669"/>
    <property type="project" value="UniProtKB-KW"/>
</dbReference>
<dbReference type="GO" id="GO:0009617">
    <property type="term" value="P:response to bacterium"/>
    <property type="evidence" value="ECO:0007669"/>
    <property type="project" value="UniProtKB-ARBA"/>
</dbReference>
<dbReference type="SUPFAM" id="SSF53098">
    <property type="entry name" value="Ribonuclease H-like"/>
    <property type="match status" value="1"/>
</dbReference>
<evidence type="ECO:0000256" key="4">
    <source>
        <dbReference type="ARBA" id="ARBA00008372"/>
    </source>
</evidence>
<dbReference type="GO" id="GO:0004535">
    <property type="term" value="F:poly(A)-specific ribonuclease activity"/>
    <property type="evidence" value="ECO:0007669"/>
    <property type="project" value="UniProtKB-EC"/>
</dbReference>
<dbReference type="InterPro" id="IPR006941">
    <property type="entry name" value="RNase_CAF1"/>
</dbReference>
<evidence type="ECO:0000256" key="8">
    <source>
        <dbReference type="ARBA" id="ARBA00022722"/>
    </source>
</evidence>
<dbReference type="Gene3D" id="3.30.420.10">
    <property type="entry name" value="Ribonuclease H-like superfamily/Ribonuclease H"/>
    <property type="match status" value="1"/>
</dbReference>
<gene>
    <name evidence="17" type="ORF">WJX73_005771</name>
</gene>
<dbReference type="AlphaFoldDB" id="A0AAW1PRE1"/>
<evidence type="ECO:0000256" key="9">
    <source>
        <dbReference type="ARBA" id="ARBA00022723"/>
    </source>
</evidence>
<keyword evidence="14" id="KW-0804">Transcription</keyword>
<evidence type="ECO:0000256" key="15">
    <source>
        <dbReference type="ARBA" id="ARBA00023242"/>
    </source>
</evidence>
<keyword evidence="8" id="KW-0540">Nuclease</keyword>
<comment type="subcellular location">
    <subcellularLocation>
        <location evidence="3">Cytoplasm</location>
    </subcellularLocation>
    <subcellularLocation>
        <location evidence="2">Nucleus</location>
    </subcellularLocation>
</comment>
<comment type="catalytic activity">
    <reaction evidence="1">
        <text>Exonucleolytic cleavage of poly(A) to 5'-AMP.</text>
        <dbReference type="EC" id="3.1.13.4"/>
    </reaction>
</comment>